<organism evidence="4">
    <name type="scientific">Muribaculaceae bacterium Z82</name>
    <dbReference type="NCBI Taxonomy" id="2304548"/>
    <lineage>
        <taxon>Bacteria</taxon>
        <taxon>Pseudomonadati</taxon>
        <taxon>Bacteroidota</taxon>
        <taxon>Bacteroidia</taxon>
        <taxon>Bacteroidales</taxon>
        <taxon>Muribaculaceae</taxon>
    </lineage>
</organism>
<accession>A0A7C9P5L1</accession>
<feature type="coiled-coil region" evidence="1">
    <location>
        <begin position="122"/>
        <end position="174"/>
    </location>
</feature>
<keyword evidence="3" id="KW-0812">Transmembrane</keyword>
<feature type="transmembrane region" description="Helical" evidence="3">
    <location>
        <begin position="26"/>
        <end position="47"/>
    </location>
</feature>
<feature type="region of interest" description="Disordered" evidence="2">
    <location>
        <begin position="245"/>
        <end position="283"/>
    </location>
</feature>
<evidence type="ECO:0000313" key="4">
    <source>
        <dbReference type="EMBL" id="NBI34571.1"/>
    </source>
</evidence>
<dbReference type="PANTHER" id="PTHR30469:SF33">
    <property type="entry name" value="SLR1207 PROTEIN"/>
    <property type="match status" value="1"/>
</dbReference>
<dbReference type="GO" id="GO:1990281">
    <property type="term" value="C:efflux pump complex"/>
    <property type="evidence" value="ECO:0007669"/>
    <property type="project" value="TreeGrafter"/>
</dbReference>
<gene>
    <name evidence="4" type="ORF">D1639_05915</name>
</gene>
<sequence>MVRALPATGTTPQGGIMSRRLSAGRICLVAAVVAAAVVALVGGLGLARQLSVKPVPVYPVSQVSQSDFYFGGDTLMGDVRADRMQKVFLSDTQIIAELHVAEGDMVQAGDVLATFDTSLTKIDVEKARIAAEKRKLELADAQRELERLRKASASEGLEGELAALEARRDELLGADGELATEYPRLPLGDFTLESPRYVALGEDDVSALDLLEQAGADEAYVVFVDQVGGVPLAYTGMRIVRGNDDAIGRGEPDDGTEAAGNPDGGSAEAEATGDEAGSGLAAQADGAAPDIRWSFFEPAPLEPADPDEAQLADAQARAESLEAVERDIARVQELLAAAYPKAQLVVMIADEERRIQKLQADVNLADLDYRRKEAELGDGTIVATESGRVVTAQQYPSAGNPALVVSAGGGMLVNASVSEFDRDSLAPGDTVSVMSWNTGLTCEGTVQSVGTQPSGTESYGFGTTETSLYTALIALPDDAGFPEGDFVEVTLSASNSEGGRYLPNMFIRYQDGQPFVYVADENGLLQQRFLTIGNDLWGELTEVKAGLDDNEQIAFPYGSDVFEGAQTTPGSYEDLMTY</sequence>
<evidence type="ECO:0000256" key="1">
    <source>
        <dbReference type="SAM" id="Coils"/>
    </source>
</evidence>
<dbReference type="PANTHER" id="PTHR30469">
    <property type="entry name" value="MULTIDRUG RESISTANCE PROTEIN MDTA"/>
    <property type="match status" value="1"/>
</dbReference>
<keyword evidence="3" id="KW-1133">Transmembrane helix</keyword>
<dbReference type="Gene3D" id="2.40.50.100">
    <property type="match status" value="1"/>
</dbReference>
<reference evidence="4" key="1">
    <citation type="submission" date="2018-08" db="EMBL/GenBank/DDBJ databases">
        <title>Murine metabolic-syndrome-specific gut microbial biobank.</title>
        <authorList>
            <person name="Liu C."/>
        </authorList>
    </citation>
    <scope>NUCLEOTIDE SEQUENCE [LARGE SCALE GENOMIC DNA]</scope>
    <source>
        <strain evidence="4">Z82</strain>
    </source>
</reference>
<dbReference type="AlphaFoldDB" id="A0A7C9P5L1"/>
<feature type="coiled-coil region" evidence="1">
    <location>
        <begin position="341"/>
        <end position="375"/>
    </location>
</feature>
<protein>
    <submittedName>
        <fullName evidence="4">Biotin/lipoyl-binding protein</fullName>
    </submittedName>
</protein>
<dbReference type="Gene3D" id="1.10.287.470">
    <property type="entry name" value="Helix hairpin bin"/>
    <property type="match status" value="1"/>
</dbReference>
<dbReference type="Gene3D" id="2.40.420.20">
    <property type="match status" value="1"/>
</dbReference>
<dbReference type="EMBL" id="QWKH01000034">
    <property type="protein sequence ID" value="NBI34571.1"/>
    <property type="molecule type" value="Genomic_DNA"/>
</dbReference>
<proteinExistence type="predicted"/>
<dbReference type="GO" id="GO:0015562">
    <property type="term" value="F:efflux transmembrane transporter activity"/>
    <property type="evidence" value="ECO:0007669"/>
    <property type="project" value="TreeGrafter"/>
</dbReference>
<comment type="caution">
    <text evidence="4">The sequence shown here is derived from an EMBL/GenBank/DDBJ whole genome shotgun (WGS) entry which is preliminary data.</text>
</comment>
<evidence type="ECO:0000256" key="2">
    <source>
        <dbReference type="SAM" id="MobiDB-lite"/>
    </source>
</evidence>
<keyword evidence="1" id="KW-0175">Coiled coil</keyword>
<evidence type="ECO:0000256" key="3">
    <source>
        <dbReference type="SAM" id="Phobius"/>
    </source>
</evidence>
<name>A0A7C9P5L1_9BACT</name>
<keyword evidence="3" id="KW-0472">Membrane</keyword>